<dbReference type="InterPro" id="IPR003689">
    <property type="entry name" value="ZIP"/>
</dbReference>
<proteinExistence type="predicted"/>
<feature type="signal peptide" evidence="6">
    <location>
        <begin position="1"/>
        <end position="22"/>
    </location>
</feature>
<evidence type="ECO:0000256" key="6">
    <source>
        <dbReference type="SAM" id="SignalP"/>
    </source>
</evidence>
<keyword evidence="4 5" id="KW-0472">Membrane</keyword>
<feature type="transmembrane region" description="Helical" evidence="5">
    <location>
        <begin position="46"/>
        <end position="69"/>
    </location>
</feature>
<keyword evidence="2 5" id="KW-0812">Transmembrane</keyword>
<comment type="subcellular location">
    <subcellularLocation>
        <location evidence="1">Membrane</location>
        <topology evidence="1">Multi-pass membrane protein</topology>
    </subcellularLocation>
</comment>
<dbReference type="PANTHER" id="PTHR11040">
    <property type="entry name" value="ZINC/IRON TRANSPORTER"/>
    <property type="match status" value="1"/>
</dbReference>
<name>A0ABR2WHJ9_9FUNG</name>
<comment type="caution">
    <text evidence="7">The sequence shown here is derived from an EMBL/GenBank/DDBJ whole genome shotgun (WGS) entry which is preliminary data.</text>
</comment>
<reference evidence="7 8" key="1">
    <citation type="submission" date="2023-04" db="EMBL/GenBank/DDBJ databases">
        <title>Genome of Basidiobolus ranarum AG-B5.</title>
        <authorList>
            <person name="Stajich J.E."/>
            <person name="Carter-House D."/>
            <person name="Gryganskyi A."/>
        </authorList>
    </citation>
    <scope>NUCLEOTIDE SEQUENCE [LARGE SCALE GENOMIC DNA]</scope>
    <source>
        <strain evidence="7 8">AG-B5</strain>
    </source>
</reference>
<keyword evidence="8" id="KW-1185">Reference proteome</keyword>
<evidence type="ECO:0000313" key="8">
    <source>
        <dbReference type="Proteomes" id="UP001479436"/>
    </source>
</evidence>
<feature type="transmembrane region" description="Helical" evidence="5">
    <location>
        <begin position="89"/>
        <end position="107"/>
    </location>
</feature>
<feature type="transmembrane region" description="Helical" evidence="5">
    <location>
        <begin position="127"/>
        <end position="146"/>
    </location>
</feature>
<sequence length="351" mass="38239">MRLWFLFIILQSLFCHISGIQAHGGHDHSEESSVNQTGNRVLASGNVGLAFGLAILGGVCSAIGSLLPFLDDLAARMGWAFRITNSPSFLARSFGFSSGVLLFLTLGDLLPEAIQDYKNSGSIPPQHAALLTTAVFIMGVVIVMVAKKFIGKHVVKHDHGIEGVTSSQVADHHVIEVKEIPTIDKEQHQHQPQVQNRGDFKTLGWQIACALAIHNFPEGLATFTTTLASTKVGVMFGIALALHKFPEGMMIVLPIYYATNSRWISFFIAASVGIVVQLLGALLGYVLFVTYWNQAISATLLALASGVLLYTVINGMLPMARKYDPEDKYVSVWVFLGLWFFAIVAALFSYV</sequence>
<feature type="transmembrane region" description="Helical" evidence="5">
    <location>
        <begin position="329"/>
        <end position="350"/>
    </location>
</feature>
<feature type="transmembrane region" description="Helical" evidence="5">
    <location>
        <begin position="263"/>
        <end position="288"/>
    </location>
</feature>
<organism evidence="7 8">
    <name type="scientific">Basidiobolus ranarum</name>
    <dbReference type="NCBI Taxonomy" id="34480"/>
    <lineage>
        <taxon>Eukaryota</taxon>
        <taxon>Fungi</taxon>
        <taxon>Fungi incertae sedis</taxon>
        <taxon>Zoopagomycota</taxon>
        <taxon>Entomophthoromycotina</taxon>
        <taxon>Basidiobolomycetes</taxon>
        <taxon>Basidiobolales</taxon>
        <taxon>Basidiobolaceae</taxon>
        <taxon>Basidiobolus</taxon>
    </lineage>
</organism>
<gene>
    <name evidence="7" type="ORF">K7432_014472</name>
</gene>
<evidence type="ECO:0000256" key="4">
    <source>
        <dbReference type="ARBA" id="ARBA00023136"/>
    </source>
</evidence>
<keyword evidence="6" id="KW-0732">Signal</keyword>
<dbReference type="Pfam" id="PF02535">
    <property type="entry name" value="Zip"/>
    <property type="match status" value="1"/>
</dbReference>
<dbReference type="PANTHER" id="PTHR11040:SF205">
    <property type="entry name" value="ZINC TRANSPORTER ZUPT"/>
    <property type="match status" value="1"/>
</dbReference>
<evidence type="ECO:0000313" key="7">
    <source>
        <dbReference type="EMBL" id="KAK9760984.1"/>
    </source>
</evidence>
<dbReference type="Proteomes" id="UP001479436">
    <property type="component" value="Unassembled WGS sequence"/>
</dbReference>
<evidence type="ECO:0000256" key="5">
    <source>
        <dbReference type="SAM" id="Phobius"/>
    </source>
</evidence>
<accession>A0ABR2WHJ9</accession>
<keyword evidence="3 5" id="KW-1133">Transmembrane helix</keyword>
<evidence type="ECO:0000256" key="3">
    <source>
        <dbReference type="ARBA" id="ARBA00022989"/>
    </source>
</evidence>
<feature type="chain" id="PRO_5047482970" evidence="6">
    <location>
        <begin position="23"/>
        <end position="351"/>
    </location>
</feature>
<evidence type="ECO:0000256" key="2">
    <source>
        <dbReference type="ARBA" id="ARBA00022692"/>
    </source>
</evidence>
<protein>
    <submittedName>
        <fullName evidence="7">Uncharacterized protein</fullName>
    </submittedName>
</protein>
<evidence type="ECO:0000256" key="1">
    <source>
        <dbReference type="ARBA" id="ARBA00004141"/>
    </source>
</evidence>
<feature type="transmembrane region" description="Helical" evidence="5">
    <location>
        <begin position="294"/>
        <end position="317"/>
    </location>
</feature>
<dbReference type="EMBL" id="JASJQH010001654">
    <property type="protein sequence ID" value="KAK9760984.1"/>
    <property type="molecule type" value="Genomic_DNA"/>
</dbReference>